<dbReference type="Pfam" id="PF00072">
    <property type="entry name" value="Response_reg"/>
    <property type="match status" value="1"/>
</dbReference>
<dbReference type="InterPro" id="IPR046947">
    <property type="entry name" value="LytR-like"/>
</dbReference>
<evidence type="ECO:0000313" key="4">
    <source>
        <dbReference type="EMBL" id="MBW3470465.1"/>
    </source>
</evidence>
<dbReference type="RefSeq" id="WP_219294289.1">
    <property type="nucleotide sequence ID" value="NZ_RPHB01000017.1"/>
</dbReference>
<feature type="domain" description="HTH LytTR-type" evidence="3">
    <location>
        <begin position="128"/>
        <end position="226"/>
    </location>
</feature>
<name>A0A951J0B4_9BACT</name>
<protein>
    <submittedName>
        <fullName evidence="4">DNA-binding response regulator</fullName>
    </submittedName>
</protein>
<feature type="domain" description="Response regulatory" evidence="2">
    <location>
        <begin position="3"/>
        <end position="114"/>
    </location>
</feature>
<dbReference type="AlphaFoldDB" id="A0A951J0B4"/>
<evidence type="ECO:0000259" key="2">
    <source>
        <dbReference type="PROSITE" id="PS50110"/>
    </source>
</evidence>
<evidence type="ECO:0000259" key="3">
    <source>
        <dbReference type="PROSITE" id="PS50930"/>
    </source>
</evidence>
<dbReference type="PROSITE" id="PS50930">
    <property type="entry name" value="HTH_LYTTR"/>
    <property type="match status" value="1"/>
</dbReference>
<accession>A0A951J0B4</accession>
<dbReference type="EMBL" id="RPHB01000017">
    <property type="protein sequence ID" value="MBW3470465.1"/>
    <property type="molecule type" value="Genomic_DNA"/>
</dbReference>
<dbReference type="PANTHER" id="PTHR37299">
    <property type="entry name" value="TRANSCRIPTIONAL REGULATOR-RELATED"/>
    <property type="match status" value="1"/>
</dbReference>
<sequence length="236" mass="27273">MIRAIAIDDEPMPLNILTRYCSTFTGISLLETFNSVKAAREWLSKHKVDLIFLDINMPSQSGLDFIRSIEGEYHVIFTTAHPEYALESYELQAIDYLLKPFSLERFLQAIEKAVVFHQFGKDQNAYDIFIKVDATTIKIPISDITYIEANADYLKVHRKYHKMALTRMTMGNISRLLPDSFIRIHRSFLVPIHEIDQWSNKAVFVAGREIPIGKTYVNEVIGCLKRLKQSSFLKHD</sequence>
<dbReference type="InterPro" id="IPR001789">
    <property type="entry name" value="Sig_transdc_resp-reg_receiver"/>
</dbReference>
<keyword evidence="4" id="KW-0238">DNA-binding</keyword>
<dbReference type="Proteomes" id="UP000727490">
    <property type="component" value="Unassembled WGS sequence"/>
</dbReference>
<dbReference type="Pfam" id="PF04397">
    <property type="entry name" value="LytTR"/>
    <property type="match status" value="1"/>
</dbReference>
<dbReference type="GO" id="GO:0000156">
    <property type="term" value="F:phosphorelay response regulator activity"/>
    <property type="evidence" value="ECO:0007669"/>
    <property type="project" value="InterPro"/>
</dbReference>
<feature type="modified residue" description="4-aspartylphosphate" evidence="1">
    <location>
        <position position="54"/>
    </location>
</feature>
<dbReference type="PROSITE" id="PS50110">
    <property type="entry name" value="RESPONSE_REGULATORY"/>
    <property type="match status" value="1"/>
</dbReference>
<evidence type="ECO:0000256" key="1">
    <source>
        <dbReference type="PROSITE-ProRule" id="PRU00169"/>
    </source>
</evidence>
<evidence type="ECO:0000313" key="5">
    <source>
        <dbReference type="Proteomes" id="UP000727490"/>
    </source>
</evidence>
<dbReference type="InterPro" id="IPR007492">
    <property type="entry name" value="LytTR_DNA-bd_dom"/>
</dbReference>
<gene>
    <name evidence="4" type="ORF">EGN73_22045</name>
</gene>
<reference evidence="4 5" key="1">
    <citation type="journal article" date="2020" name="Syst. Appl. Microbiol.">
        <title>Arthrospiribacter ruber gen. nov., sp. nov., a novel bacterium isolated from Arthrospira cultures.</title>
        <authorList>
            <person name="Waleron M."/>
            <person name="Misztak A."/>
            <person name="Waleron M.M."/>
            <person name="Furmaniak M."/>
            <person name="Mrozik A."/>
            <person name="Waleron K."/>
        </authorList>
    </citation>
    <scope>NUCLEOTIDE SEQUENCE [LARGE SCALE GENOMIC DNA]</scope>
    <source>
        <strain evidence="4 5">DPMB0001</strain>
    </source>
</reference>
<dbReference type="SMART" id="SM00850">
    <property type="entry name" value="LytTR"/>
    <property type="match status" value="1"/>
</dbReference>
<proteinExistence type="predicted"/>
<keyword evidence="1" id="KW-0597">Phosphoprotein</keyword>
<keyword evidence="5" id="KW-1185">Reference proteome</keyword>
<dbReference type="SMART" id="SM00448">
    <property type="entry name" value="REC"/>
    <property type="match status" value="1"/>
</dbReference>
<organism evidence="4 5">
    <name type="scientific">Arthrospiribacter ruber</name>
    <dbReference type="NCBI Taxonomy" id="2487934"/>
    <lineage>
        <taxon>Bacteria</taxon>
        <taxon>Pseudomonadati</taxon>
        <taxon>Bacteroidota</taxon>
        <taxon>Cytophagia</taxon>
        <taxon>Cytophagales</taxon>
        <taxon>Cyclobacteriaceae</taxon>
        <taxon>Arthrospiribacter</taxon>
    </lineage>
</organism>
<comment type="caution">
    <text evidence="4">The sequence shown here is derived from an EMBL/GenBank/DDBJ whole genome shotgun (WGS) entry which is preliminary data.</text>
</comment>
<dbReference type="GO" id="GO:0003677">
    <property type="term" value="F:DNA binding"/>
    <property type="evidence" value="ECO:0007669"/>
    <property type="project" value="UniProtKB-KW"/>
</dbReference>
<dbReference type="PANTHER" id="PTHR37299:SF1">
    <property type="entry name" value="STAGE 0 SPORULATION PROTEIN A HOMOLOG"/>
    <property type="match status" value="1"/>
</dbReference>